<sequence>MAGRKENLKSLFTNTRTRVIIVFTAILLITAVVIGFFKLKVSNEIGNVSSNVSNAPGIQSIPGALNPTVQYAKLQQAQNVDQATSALKTGGSAIPTIIRTQELGAGVQPIDQPPNGQGGVGFATLAREDEAGTQRNSWIQSLQNSSCSKAEVANVVSQGAKLTDLKAGCTCTQLKDNGYQISDLQQICSCKELRASGFNARQLKDAGFTAGRLRLCGFDACELRNAGFTAQQMKDGGFSDGELKGAGFSDDDIAKASGLPNGISEADVRKADCQVDALKRLRASGVSAAAIRRINGCSAAQLKAAGYSPADLRNAGFSAADLKNAGFTPAELRQAGYTARDLLNAGFSPDDLANAGYTPGEISSAESELPPGISPADIKSAGCDVEALKKERLAGVSARLIKQYAGCSAKALKDAGFTDADLANAGFTPEQIRAASLSDDAIRASDCDPNKLKVLFAQGVSAAKIRSLNGCNAAQLKAAGYDAKQLAEAGFTPQQLLAAGYTPDQVRGALTDDAIRADDCDPAKLKQLFNLGVSAKRIRDLNGCSAAALKNAGYGAKALSDAGFTPKELLDAGFSPDQLRQAGVGGAAVIAAGRTADCSVASLQAARAAGVSATTIKQTLGCSAAAMKAAGYTAKELRDAGFTAGELKNAGFSAADLKNAGFSAKELRDAGFSAADLKNAGFSAKDLKDAGFDATALRQAGYPAKDLANAGYSAADLKNAGYSDADIKNAGLTTEVAGLGGANIPGAAPSNVSPIPSLPGLPGQTPNAAVTAQAANAKKLQDILRKQNQQLADQKYQQKIQQRTSQMLGTANQSLSAWQKVTTQTYVAGNEDKKDSSMTGIAKGRSLIAQGPEAEGDNAPLRPQGALIKTGDVLFAVLDTSVNSDEPGPILATIVSGKLKGAKLIGSFNLPTNAEKMVISFNTMSVPGAPKTTSISAYAIDPNTARTAISSNTNHHYLLRYGSLFASSFLEGFGNAFQSANTTVTIGGTGGGQNITVQNGIGRSALQNAVIGLATLGKAWGQVAQQQFSTPTTVEVYSGTALGILFTQDVTSL</sequence>
<evidence type="ECO:0000256" key="1">
    <source>
        <dbReference type="ARBA" id="ARBA00004167"/>
    </source>
</evidence>
<dbReference type="Gene3D" id="2.40.128.260">
    <property type="entry name" value="Type IV secretion system, VirB10/TraB/TrbI"/>
    <property type="match status" value="1"/>
</dbReference>
<evidence type="ECO:0000256" key="4">
    <source>
        <dbReference type="ARBA" id="ARBA00022989"/>
    </source>
</evidence>
<feature type="transmembrane region" description="Helical" evidence="6">
    <location>
        <begin position="20"/>
        <end position="39"/>
    </location>
</feature>
<dbReference type="GO" id="GO:0016020">
    <property type="term" value="C:membrane"/>
    <property type="evidence" value="ECO:0007669"/>
    <property type="project" value="UniProtKB-SubCell"/>
</dbReference>
<reference evidence="7 8" key="1">
    <citation type="submission" date="2015-11" db="EMBL/GenBank/DDBJ databases">
        <title>Genomic analysis of 38 Legionella species identifies large and diverse effector repertoires.</title>
        <authorList>
            <person name="Burstein D."/>
            <person name="Amaro F."/>
            <person name="Zusman T."/>
            <person name="Lifshitz Z."/>
            <person name="Cohen O."/>
            <person name="Gilbert J.A."/>
            <person name="Pupko T."/>
            <person name="Shuman H.A."/>
            <person name="Segal G."/>
        </authorList>
    </citation>
    <scope>NUCLEOTIDE SEQUENCE [LARGE SCALE GENOMIC DNA]</scope>
    <source>
        <strain evidence="7 8">ATCC 700990</strain>
    </source>
</reference>
<evidence type="ECO:0000313" key="8">
    <source>
        <dbReference type="Proteomes" id="UP000054736"/>
    </source>
</evidence>
<dbReference type="STRING" id="1212489.Ldro_2275"/>
<name>A0A0W0SRL0_9GAMM</name>
<accession>A0A0W0SRL0</accession>
<dbReference type="InterPro" id="IPR053285">
    <property type="entry name" value="Thylakoid_lumenal_pentapeptide"/>
</dbReference>
<comment type="similarity">
    <text evidence="2">Belongs to the TrbI/VirB10 family.</text>
</comment>
<dbReference type="InterPro" id="IPR005498">
    <property type="entry name" value="T4SS_VirB10/TraB/TrbI"/>
</dbReference>
<dbReference type="InterPro" id="IPR049855">
    <property type="entry name" value="DotG/IcmE-like_C"/>
</dbReference>
<keyword evidence="3 6" id="KW-0812">Transmembrane</keyword>
<comment type="caution">
    <text evidence="7">The sequence shown here is derived from an EMBL/GenBank/DDBJ whole genome shotgun (WGS) entry which is preliminary data.</text>
</comment>
<dbReference type="CDD" id="cd16431">
    <property type="entry name" value="IcmE"/>
    <property type="match status" value="1"/>
</dbReference>
<dbReference type="AlphaFoldDB" id="A0A0W0SRL0"/>
<dbReference type="Proteomes" id="UP000054736">
    <property type="component" value="Unassembled WGS sequence"/>
</dbReference>
<dbReference type="Pfam" id="PF03743">
    <property type="entry name" value="TrbI"/>
    <property type="match status" value="1"/>
</dbReference>
<protein>
    <submittedName>
        <fullName evidence="7">Protein IcmE (DotG)</fullName>
    </submittedName>
</protein>
<evidence type="ECO:0000256" key="6">
    <source>
        <dbReference type="SAM" id="Phobius"/>
    </source>
</evidence>
<dbReference type="PATRIC" id="fig|1212489.4.peg.2401"/>
<dbReference type="OrthoDB" id="5620516at2"/>
<evidence type="ECO:0000256" key="3">
    <source>
        <dbReference type="ARBA" id="ARBA00022692"/>
    </source>
</evidence>
<dbReference type="Pfam" id="PF25296">
    <property type="entry name" value="Decapeptide"/>
    <property type="match status" value="5"/>
</dbReference>
<dbReference type="SUPFAM" id="SSF141571">
    <property type="entry name" value="Pentapeptide repeat-like"/>
    <property type="match status" value="2"/>
</dbReference>
<gene>
    <name evidence="7" type="ORF">Ldro_2275</name>
</gene>
<dbReference type="Gene3D" id="2.160.20.80">
    <property type="entry name" value="E3 ubiquitin-protein ligase SopA"/>
    <property type="match status" value="2"/>
</dbReference>
<keyword evidence="4 6" id="KW-1133">Transmembrane helix</keyword>
<organism evidence="7 8">
    <name type="scientific">Legionella drozanskii LLAP-1</name>
    <dbReference type="NCBI Taxonomy" id="1212489"/>
    <lineage>
        <taxon>Bacteria</taxon>
        <taxon>Pseudomonadati</taxon>
        <taxon>Pseudomonadota</taxon>
        <taxon>Gammaproteobacteria</taxon>
        <taxon>Legionellales</taxon>
        <taxon>Legionellaceae</taxon>
        <taxon>Legionella</taxon>
    </lineage>
</organism>
<keyword evidence="8" id="KW-1185">Reference proteome</keyword>
<proteinExistence type="inferred from homology"/>
<evidence type="ECO:0000256" key="2">
    <source>
        <dbReference type="ARBA" id="ARBA00010265"/>
    </source>
</evidence>
<dbReference type="InterPro" id="IPR057481">
    <property type="entry name" value="Decapeptide"/>
</dbReference>
<dbReference type="PANTHER" id="PTHR47121:SF2">
    <property type="entry name" value="THYLAKOID LUMENAL PROTEIN TL20.3, CHLOROPLASTIC"/>
    <property type="match status" value="1"/>
</dbReference>
<dbReference type="InterPro" id="IPR042217">
    <property type="entry name" value="T4SS_VirB10/TrbI"/>
</dbReference>
<evidence type="ECO:0000313" key="7">
    <source>
        <dbReference type="EMBL" id="KTC85950.1"/>
    </source>
</evidence>
<dbReference type="EMBL" id="LNXY01000027">
    <property type="protein sequence ID" value="KTC85950.1"/>
    <property type="molecule type" value="Genomic_DNA"/>
</dbReference>
<dbReference type="NCBIfam" id="NF033900">
    <property type="entry name" value="T4SS_IcmE_DotG"/>
    <property type="match status" value="2"/>
</dbReference>
<comment type="subcellular location">
    <subcellularLocation>
        <location evidence="1">Membrane</location>
        <topology evidence="1">Single-pass membrane protein</topology>
    </subcellularLocation>
</comment>
<evidence type="ECO:0000256" key="5">
    <source>
        <dbReference type="ARBA" id="ARBA00023136"/>
    </source>
</evidence>
<keyword evidence="5 6" id="KW-0472">Membrane</keyword>
<dbReference type="PANTHER" id="PTHR47121">
    <property type="entry name" value="THYLAKOID LUMENAL PROTEIN TL20.3, CHLOROPLASTIC"/>
    <property type="match status" value="1"/>
</dbReference>
<dbReference type="RefSeq" id="WP_058496539.1">
    <property type="nucleotide sequence ID" value="NZ_CAAAIU010000001.1"/>
</dbReference>